<reference evidence="1" key="1">
    <citation type="submission" date="2014-11" db="EMBL/GenBank/DDBJ databases">
        <authorList>
            <person name="Amaro Gonzalez C."/>
        </authorList>
    </citation>
    <scope>NUCLEOTIDE SEQUENCE</scope>
</reference>
<proteinExistence type="predicted"/>
<evidence type="ECO:0000313" key="1">
    <source>
        <dbReference type="EMBL" id="JAH52577.1"/>
    </source>
</evidence>
<accession>A0A0E9TGI7</accession>
<dbReference type="AlphaFoldDB" id="A0A0E9TGI7"/>
<organism evidence="1">
    <name type="scientific">Anguilla anguilla</name>
    <name type="common">European freshwater eel</name>
    <name type="synonym">Muraena anguilla</name>
    <dbReference type="NCBI Taxonomy" id="7936"/>
    <lineage>
        <taxon>Eukaryota</taxon>
        <taxon>Metazoa</taxon>
        <taxon>Chordata</taxon>
        <taxon>Craniata</taxon>
        <taxon>Vertebrata</taxon>
        <taxon>Euteleostomi</taxon>
        <taxon>Actinopterygii</taxon>
        <taxon>Neopterygii</taxon>
        <taxon>Teleostei</taxon>
        <taxon>Anguilliformes</taxon>
        <taxon>Anguillidae</taxon>
        <taxon>Anguilla</taxon>
    </lineage>
</organism>
<sequence>MLSLECRSTIYNQTPACLASAAISVLLRAKTYRSFHPVSFPANEPAPAAHAV</sequence>
<protein>
    <submittedName>
        <fullName evidence="1">Uncharacterized protein</fullName>
    </submittedName>
</protein>
<name>A0A0E9TGI7_ANGAN</name>
<reference evidence="1" key="2">
    <citation type="journal article" date="2015" name="Fish Shellfish Immunol.">
        <title>Early steps in the European eel (Anguilla anguilla)-Vibrio vulnificus interaction in the gills: Role of the RtxA13 toxin.</title>
        <authorList>
            <person name="Callol A."/>
            <person name="Pajuelo D."/>
            <person name="Ebbesson L."/>
            <person name="Teles M."/>
            <person name="MacKenzie S."/>
            <person name="Amaro C."/>
        </authorList>
    </citation>
    <scope>NUCLEOTIDE SEQUENCE</scope>
</reference>
<dbReference type="EMBL" id="GBXM01056000">
    <property type="protein sequence ID" value="JAH52577.1"/>
    <property type="molecule type" value="Transcribed_RNA"/>
</dbReference>